<organism evidence="5 6">
    <name type="scientific">Mikania micrantha</name>
    <name type="common">bitter vine</name>
    <dbReference type="NCBI Taxonomy" id="192012"/>
    <lineage>
        <taxon>Eukaryota</taxon>
        <taxon>Viridiplantae</taxon>
        <taxon>Streptophyta</taxon>
        <taxon>Embryophyta</taxon>
        <taxon>Tracheophyta</taxon>
        <taxon>Spermatophyta</taxon>
        <taxon>Magnoliopsida</taxon>
        <taxon>eudicotyledons</taxon>
        <taxon>Gunneridae</taxon>
        <taxon>Pentapetalae</taxon>
        <taxon>asterids</taxon>
        <taxon>campanulids</taxon>
        <taxon>Asterales</taxon>
        <taxon>Asteraceae</taxon>
        <taxon>Asteroideae</taxon>
        <taxon>Heliantheae alliance</taxon>
        <taxon>Eupatorieae</taxon>
        <taxon>Mikania</taxon>
    </lineage>
</organism>
<gene>
    <name evidence="5" type="ORF">E3N88_06586</name>
</gene>
<dbReference type="InterPro" id="IPR050148">
    <property type="entry name" value="Terpene_synthase-like"/>
</dbReference>
<dbReference type="SUPFAM" id="SSF48239">
    <property type="entry name" value="Terpenoid cyclases/Protein prenyltransferases"/>
    <property type="match status" value="1"/>
</dbReference>
<dbReference type="GO" id="GO:0016102">
    <property type="term" value="P:diterpenoid biosynthetic process"/>
    <property type="evidence" value="ECO:0007669"/>
    <property type="project" value="InterPro"/>
</dbReference>
<dbReference type="InterPro" id="IPR044814">
    <property type="entry name" value="Terpene_cyclase_plant_C1"/>
</dbReference>
<dbReference type="InterPro" id="IPR005630">
    <property type="entry name" value="Terpene_synthase_metal-bd"/>
</dbReference>
<dbReference type="Gene3D" id="1.10.600.10">
    <property type="entry name" value="Farnesyl Diphosphate Synthase"/>
    <property type="match status" value="1"/>
</dbReference>
<dbReference type="Proteomes" id="UP000326396">
    <property type="component" value="Linkage Group LG11"/>
</dbReference>
<accession>A0A5N6PRI3</accession>
<evidence type="ECO:0000259" key="4">
    <source>
        <dbReference type="Pfam" id="PF03936"/>
    </source>
</evidence>
<evidence type="ECO:0000313" key="5">
    <source>
        <dbReference type="EMBL" id="KAD6795690.1"/>
    </source>
</evidence>
<dbReference type="CDD" id="cd00684">
    <property type="entry name" value="Terpene_cyclase_plant_C1"/>
    <property type="match status" value="1"/>
</dbReference>
<sequence>MAAHVSINLWSTANVVSLRNGQHPWRLPSYSHCKTSRMNRHICLHVLPRVPIPLSTTQGNEFLCLNRSQPMVISCEEECDVSNRIDTLKENARRAMMTASNPMMTMKLVDIIQRLGLGYNFEEEIKTLLEHHVDGQPDDDLYVTALRFRILRHNNLHPNPDIFQPFIDANGKFGESLVGDTEGLLSLYEASYLGANGEDVLSNAKEFASTHLRKSVYGLTQTLREKILQSFELPRHMRMARLEARRYIEEYGNDSDHNPVILELAKLEYNQVQSLHQMELAEIRTWWRHMDLASKLTFARDRPIECFLWTVGLLPEPKYSTIRIELAKTISILLVIDDIFDTYGSYDDLIQFTKAIQRWDLEAMEQLPEYMKICYMALYNTTNEICFVIQKNHGLSVLPYLRKTWIDTIQAMMVEAEWVRRGHTPNLKDYIENGITTAGTYMALVHLFFLIGEGVTEENTRYLIHSYPRFFSDAGKILRLWDDLGTSKEEQERGDISSSIQLLMRENNITNEKDGRKQIMQLIQTSWKQLNEALVEPNMFPLSIIKVALNMSRASQVVYQHDDDDEDTYFSSVDDHATSLFFTPIDLLSCTLELIV</sequence>
<dbReference type="InterPro" id="IPR008930">
    <property type="entry name" value="Terpenoid_cyclase/PrenylTrfase"/>
</dbReference>
<feature type="domain" description="Terpene synthase N-terminal" evidence="3">
    <location>
        <begin position="67"/>
        <end position="219"/>
    </location>
</feature>
<keyword evidence="6" id="KW-1185">Reference proteome</keyword>
<dbReference type="GO" id="GO:0000287">
    <property type="term" value="F:magnesium ion binding"/>
    <property type="evidence" value="ECO:0007669"/>
    <property type="project" value="InterPro"/>
</dbReference>
<feature type="domain" description="Terpene synthase metal-binding" evidence="4">
    <location>
        <begin position="289"/>
        <end position="529"/>
    </location>
</feature>
<dbReference type="GO" id="GO:0046246">
    <property type="term" value="P:terpene biosynthetic process"/>
    <property type="evidence" value="ECO:0007669"/>
    <property type="project" value="UniProtKB-ARBA"/>
</dbReference>
<proteinExistence type="predicted"/>
<dbReference type="Pfam" id="PF03936">
    <property type="entry name" value="Terpene_synth_C"/>
    <property type="match status" value="1"/>
</dbReference>
<protein>
    <submittedName>
        <fullName evidence="5">Uncharacterized protein</fullName>
    </submittedName>
</protein>
<reference evidence="5 6" key="1">
    <citation type="submission" date="2019-05" db="EMBL/GenBank/DDBJ databases">
        <title>Mikania micrantha, genome provides insights into the molecular mechanism of rapid growth.</title>
        <authorList>
            <person name="Liu B."/>
        </authorList>
    </citation>
    <scope>NUCLEOTIDE SEQUENCE [LARGE SCALE GENOMIC DNA]</scope>
    <source>
        <strain evidence="5">NLD-2019</strain>
        <tissue evidence="5">Leaf</tissue>
    </source>
</reference>
<dbReference type="OrthoDB" id="1936865at2759"/>
<dbReference type="Gene3D" id="1.50.10.130">
    <property type="entry name" value="Terpene synthase, N-terminal domain"/>
    <property type="match status" value="1"/>
</dbReference>
<dbReference type="InterPro" id="IPR008949">
    <property type="entry name" value="Isoprenoid_synthase_dom_sf"/>
</dbReference>
<dbReference type="AlphaFoldDB" id="A0A5N6PRI3"/>
<name>A0A5N6PRI3_9ASTR</name>
<dbReference type="InterPro" id="IPR001906">
    <property type="entry name" value="Terpene_synth_N"/>
</dbReference>
<evidence type="ECO:0000256" key="2">
    <source>
        <dbReference type="ARBA" id="ARBA00022842"/>
    </source>
</evidence>
<dbReference type="PANTHER" id="PTHR31225:SF137">
    <property type="entry name" value="TERPENE SYNTHASE 11-RELATED"/>
    <property type="match status" value="1"/>
</dbReference>
<keyword evidence="1" id="KW-0479">Metal-binding</keyword>
<evidence type="ECO:0000259" key="3">
    <source>
        <dbReference type="Pfam" id="PF01397"/>
    </source>
</evidence>
<evidence type="ECO:0000313" key="6">
    <source>
        <dbReference type="Proteomes" id="UP000326396"/>
    </source>
</evidence>
<dbReference type="InterPro" id="IPR036965">
    <property type="entry name" value="Terpene_synth_N_sf"/>
</dbReference>
<dbReference type="SFLD" id="SFLDG01019">
    <property type="entry name" value="Terpene_Cyclase_Like_1_C_Termi"/>
    <property type="match status" value="1"/>
</dbReference>
<evidence type="ECO:0000256" key="1">
    <source>
        <dbReference type="ARBA" id="ARBA00022723"/>
    </source>
</evidence>
<dbReference type="SUPFAM" id="SSF48576">
    <property type="entry name" value="Terpenoid synthases"/>
    <property type="match status" value="1"/>
</dbReference>
<dbReference type="Pfam" id="PF01397">
    <property type="entry name" value="Terpene_synth"/>
    <property type="match status" value="1"/>
</dbReference>
<dbReference type="SFLD" id="SFLDS00005">
    <property type="entry name" value="Isoprenoid_Synthase_Type_I"/>
    <property type="match status" value="1"/>
</dbReference>
<dbReference type="FunFam" id="1.10.600.10:FF:000007">
    <property type="entry name" value="Isoprene synthase, chloroplastic"/>
    <property type="match status" value="1"/>
</dbReference>
<dbReference type="EMBL" id="SZYD01000003">
    <property type="protein sequence ID" value="KAD6795690.1"/>
    <property type="molecule type" value="Genomic_DNA"/>
</dbReference>
<dbReference type="InterPro" id="IPR034741">
    <property type="entry name" value="Terpene_cyclase-like_1_C"/>
</dbReference>
<keyword evidence="2" id="KW-0460">Magnesium</keyword>
<comment type="caution">
    <text evidence="5">The sequence shown here is derived from an EMBL/GenBank/DDBJ whole genome shotgun (WGS) entry which is preliminary data.</text>
</comment>
<dbReference type="PANTHER" id="PTHR31225">
    <property type="entry name" value="OS04G0344100 PROTEIN-RELATED"/>
    <property type="match status" value="1"/>
</dbReference>
<dbReference type="GO" id="GO:0010333">
    <property type="term" value="F:terpene synthase activity"/>
    <property type="evidence" value="ECO:0007669"/>
    <property type="project" value="InterPro"/>
</dbReference>